<sequence length="75" mass="8490">MKARGDLTIWLDQGMPWFAPPSGKRGRNRAFSNAAIQFCLTIKCLFGYEPDGAFLIEDAEYTQETEALRDLGFIE</sequence>
<keyword evidence="3" id="KW-1185">Reference proteome</keyword>
<reference evidence="2 3" key="1">
    <citation type="submission" date="2018-06" db="EMBL/GenBank/DDBJ databases">
        <authorList>
            <consortium name="Pathogen Informatics"/>
            <person name="Doyle S."/>
        </authorList>
    </citation>
    <scope>NUCLEOTIDE SEQUENCE [LARGE SCALE GENOMIC DNA]</scope>
    <source>
        <strain evidence="2 3">NCTC10698</strain>
    </source>
</reference>
<proteinExistence type="predicted"/>
<dbReference type="AlphaFoldDB" id="A0A8B4S854"/>
<name>A0A8B4S854_COMTE</name>
<evidence type="ECO:0000313" key="3">
    <source>
        <dbReference type="Proteomes" id="UP000255070"/>
    </source>
</evidence>
<evidence type="ECO:0000259" key="1">
    <source>
        <dbReference type="Pfam" id="PF13737"/>
    </source>
</evidence>
<evidence type="ECO:0000313" key="2">
    <source>
        <dbReference type="EMBL" id="SUY78470.1"/>
    </source>
</evidence>
<gene>
    <name evidence="2" type="ORF">NCTC10698_03386</name>
</gene>
<organism evidence="2 3">
    <name type="scientific">Comamonas testosteroni</name>
    <name type="common">Pseudomonas testosteroni</name>
    <dbReference type="NCBI Taxonomy" id="285"/>
    <lineage>
        <taxon>Bacteria</taxon>
        <taxon>Pseudomonadati</taxon>
        <taxon>Pseudomonadota</taxon>
        <taxon>Betaproteobacteria</taxon>
        <taxon>Burkholderiales</taxon>
        <taxon>Comamonadaceae</taxon>
        <taxon>Comamonas</taxon>
    </lineage>
</organism>
<accession>A0A8B4S854</accession>
<comment type="caution">
    <text evidence="2">The sequence shown here is derived from an EMBL/GenBank/DDBJ whole genome shotgun (WGS) entry which is preliminary data.</text>
</comment>
<dbReference type="EMBL" id="UFXL01000001">
    <property type="protein sequence ID" value="SUY78470.1"/>
    <property type="molecule type" value="Genomic_DNA"/>
</dbReference>
<dbReference type="Proteomes" id="UP000255070">
    <property type="component" value="Unassembled WGS sequence"/>
</dbReference>
<protein>
    <recommendedName>
        <fullName evidence="1">Transposase DDE domain-containing protein</fullName>
    </recommendedName>
</protein>
<feature type="domain" description="Transposase DDE" evidence="1">
    <location>
        <begin position="3"/>
        <end position="47"/>
    </location>
</feature>
<dbReference type="Pfam" id="PF13737">
    <property type="entry name" value="DDE_Tnp_1_5"/>
    <property type="match status" value="1"/>
</dbReference>
<dbReference type="InterPro" id="IPR025668">
    <property type="entry name" value="Tnp_DDE_dom"/>
</dbReference>